<proteinExistence type="predicted"/>
<dbReference type="RefSeq" id="WP_176028930.1">
    <property type="nucleotide sequence ID" value="NZ_JBHSJV010000001.1"/>
</dbReference>
<gene>
    <name evidence="2" type="ORF">ACFSTE_11400</name>
</gene>
<keyword evidence="1" id="KW-1133">Transmembrane helix</keyword>
<reference evidence="3" key="1">
    <citation type="journal article" date="2019" name="Int. J. Syst. Evol. Microbiol.">
        <title>The Global Catalogue of Microorganisms (GCM) 10K type strain sequencing project: providing services to taxonomists for standard genome sequencing and annotation.</title>
        <authorList>
            <consortium name="The Broad Institute Genomics Platform"/>
            <consortium name="The Broad Institute Genome Sequencing Center for Infectious Disease"/>
            <person name="Wu L."/>
            <person name="Ma J."/>
        </authorList>
    </citation>
    <scope>NUCLEOTIDE SEQUENCE [LARGE SCALE GENOMIC DNA]</scope>
    <source>
        <strain evidence="3">KCTC 42423</strain>
    </source>
</reference>
<name>A0ABW5N8T2_9FLAO</name>
<sequence>MKNTLKKELDNDILETVIAAAIVYAGIYIASTVIGPLTAYINSKIENRNFILQEITVTPTGLNFVFKRDQNVNNDFLTNDLHKEALAVTEEALSSLVKEGKITSFKIL</sequence>
<evidence type="ECO:0000313" key="3">
    <source>
        <dbReference type="Proteomes" id="UP001597459"/>
    </source>
</evidence>
<feature type="transmembrane region" description="Helical" evidence="1">
    <location>
        <begin position="17"/>
        <end position="41"/>
    </location>
</feature>
<keyword evidence="1" id="KW-0472">Membrane</keyword>
<comment type="caution">
    <text evidence="2">The sequence shown here is derived from an EMBL/GenBank/DDBJ whole genome shotgun (WGS) entry which is preliminary data.</text>
</comment>
<keyword evidence="3" id="KW-1185">Reference proteome</keyword>
<protein>
    <submittedName>
        <fullName evidence="2">Uncharacterized protein</fullName>
    </submittedName>
</protein>
<evidence type="ECO:0000256" key="1">
    <source>
        <dbReference type="SAM" id="Phobius"/>
    </source>
</evidence>
<accession>A0ABW5N8T2</accession>
<evidence type="ECO:0000313" key="2">
    <source>
        <dbReference type="EMBL" id="MFD2591432.1"/>
    </source>
</evidence>
<dbReference type="EMBL" id="JBHULX010000021">
    <property type="protein sequence ID" value="MFD2591432.1"/>
    <property type="molecule type" value="Genomic_DNA"/>
</dbReference>
<dbReference type="Proteomes" id="UP001597459">
    <property type="component" value="Unassembled WGS sequence"/>
</dbReference>
<keyword evidence="1" id="KW-0812">Transmembrane</keyword>
<organism evidence="2 3">
    <name type="scientific">Aquimarina hainanensis</name>
    <dbReference type="NCBI Taxonomy" id="1578017"/>
    <lineage>
        <taxon>Bacteria</taxon>
        <taxon>Pseudomonadati</taxon>
        <taxon>Bacteroidota</taxon>
        <taxon>Flavobacteriia</taxon>
        <taxon>Flavobacteriales</taxon>
        <taxon>Flavobacteriaceae</taxon>
        <taxon>Aquimarina</taxon>
    </lineage>
</organism>